<dbReference type="InterPro" id="IPR016483">
    <property type="entry name" value="UCP006404_Pept_M50_CBS"/>
</dbReference>
<feature type="binding site" evidence="16">
    <location>
        <position position="165"/>
    </location>
    <ligand>
        <name>Zn(2+)</name>
        <dbReference type="ChEBI" id="CHEBI:29105"/>
        <note>catalytic</note>
    </ligand>
</feature>
<evidence type="ECO:0000256" key="15">
    <source>
        <dbReference type="PIRSR" id="PIRSR006404-1"/>
    </source>
</evidence>
<keyword evidence="7" id="KW-0677">Repeat</keyword>
<keyword evidence="5 14" id="KW-0812">Transmembrane</keyword>
<feature type="domain" description="Peptidase M50" evidence="17">
    <location>
        <begin position="57"/>
        <end position="126"/>
    </location>
</feature>
<keyword evidence="13 14" id="KW-0472">Membrane</keyword>
<keyword evidence="11 14" id="KW-0482">Metalloprotease</keyword>
<keyword evidence="12" id="KW-0129">CBS domain</keyword>
<dbReference type="GO" id="GO:0008237">
    <property type="term" value="F:metallopeptidase activity"/>
    <property type="evidence" value="ECO:0007669"/>
    <property type="project" value="UniProtKB-UniRule"/>
</dbReference>
<evidence type="ECO:0000259" key="17">
    <source>
        <dbReference type="Pfam" id="PF02163"/>
    </source>
</evidence>
<keyword evidence="4 14" id="KW-0645">Protease</keyword>
<reference evidence="18" key="1">
    <citation type="journal article" date="2006" name="Mar. Ecol. Prog. Ser.">
        <title>Gene diversity and organization in rbcL-containing genome fragments from uncultivated Synechococcus in the Gulf of Mexico.</title>
        <authorList>
            <person name="John D.E."/>
            <person name="Wawrik B."/>
            <person name="Tabita F.R."/>
            <person name="Paul J.H."/>
        </authorList>
    </citation>
    <scope>NUCLEOTIDE SEQUENCE</scope>
</reference>
<evidence type="ECO:0000256" key="13">
    <source>
        <dbReference type="ARBA" id="ARBA00023136"/>
    </source>
</evidence>
<feature type="transmembrane region" description="Helical" evidence="14">
    <location>
        <begin position="138"/>
        <end position="159"/>
    </location>
</feature>
<dbReference type="PANTHER" id="PTHR39188:SF3">
    <property type="entry name" value="STAGE IV SPORULATION PROTEIN FB"/>
    <property type="match status" value="1"/>
</dbReference>
<evidence type="ECO:0000256" key="11">
    <source>
        <dbReference type="ARBA" id="ARBA00023049"/>
    </source>
</evidence>
<feature type="binding site" evidence="16">
    <location>
        <position position="72"/>
    </location>
    <ligand>
        <name>Zn(2+)</name>
        <dbReference type="ChEBI" id="CHEBI:29105"/>
        <note>catalytic</note>
    </ligand>
</feature>
<dbReference type="AlphaFoldDB" id="Q0QM17"/>
<evidence type="ECO:0000256" key="10">
    <source>
        <dbReference type="ARBA" id="ARBA00022989"/>
    </source>
</evidence>
<evidence type="ECO:0000256" key="6">
    <source>
        <dbReference type="ARBA" id="ARBA00022723"/>
    </source>
</evidence>
<dbReference type="InterPro" id="IPR008915">
    <property type="entry name" value="Peptidase_M50"/>
</dbReference>
<feature type="binding site" evidence="16">
    <location>
        <position position="68"/>
    </location>
    <ligand>
        <name>Zn(2+)</name>
        <dbReference type="ChEBI" id="CHEBI:29105"/>
        <note>catalytic</note>
    </ligand>
</feature>
<comment type="subcellular location">
    <subcellularLocation>
        <location evidence="1 14">Cell membrane</location>
        <topology evidence="1 14">Multi-pass membrane protein</topology>
    </subcellularLocation>
</comment>
<keyword evidence="6 14" id="KW-0479">Metal-binding</keyword>
<feature type="transmembrane region" description="Helical" evidence="14">
    <location>
        <begin position="198"/>
        <end position="226"/>
    </location>
</feature>
<feature type="transmembrane region" description="Helical" evidence="14">
    <location>
        <begin position="21"/>
        <end position="37"/>
    </location>
</feature>
<evidence type="ECO:0000313" key="18">
    <source>
        <dbReference type="EMBL" id="ABB92244.1"/>
    </source>
</evidence>
<evidence type="ECO:0000256" key="7">
    <source>
        <dbReference type="ARBA" id="ARBA00022737"/>
    </source>
</evidence>
<evidence type="ECO:0000256" key="16">
    <source>
        <dbReference type="PIRSR" id="PIRSR006404-2"/>
    </source>
</evidence>
<proteinExistence type="inferred from homology"/>
<dbReference type="PANTHER" id="PTHR39188">
    <property type="entry name" value="MEMBRANE-ASSOCIATED ZINC METALLOPROTEASE M50B"/>
    <property type="match status" value="1"/>
</dbReference>
<name>Q0QM17_9SYNE</name>
<accession>Q0QM17</accession>
<keyword evidence="9 14" id="KW-0862">Zinc</keyword>
<evidence type="ECO:0000256" key="5">
    <source>
        <dbReference type="ARBA" id="ARBA00022692"/>
    </source>
</evidence>
<dbReference type="GO" id="GO:0005886">
    <property type="term" value="C:plasma membrane"/>
    <property type="evidence" value="ECO:0007669"/>
    <property type="project" value="UniProtKB-SubCell"/>
</dbReference>
<dbReference type="GO" id="GO:0006508">
    <property type="term" value="P:proteolysis"/>
    <property type="evidence" value="ECO:0007669"/>
    <property type="project" value="UniProtKB-KW"/>
</dbReference>
<sequence>MGEQGWTLLKFRGVPLRVQPSWLFALAIFTTLFQARYASGVTPAVPASISWALGLATALLLFFSVLLHELGHALMAVREGVKVLSITLFHLGGVARVEKECSTAMGSLRIAAAGPLVSLLLALGLLGSAESAGGFSPLLTLLCTQLGLLNLMLGLFNLLPGLPLDGGLILKALVWKFSGSQQRGTQVASASGRALATLMIILGGLLMFQGGGFNGLMLMLVGWFGLGANRSQSQMLALHKILQDLTVADAAGRHFRVLESDQPLRRLSQLRLQGEDTKSPADWVLVCRGGHWLGWVDDRVLRDLPVQQWDRQRIGDHLQPLDSLPSITVKAPLWQAIKSLESSDQGRLLVFSPAGLPSGTIDRMELGEAVLKRLGVNLPPQILEEARRQNRYPMGLAMLPQIVASMPISSEESASENCSSEHSTS</sequence>
<dbReference type="EMBL" id="DQ284920">
    <property type="protein sequence ID" value="ABB92244.1"/>
    <property type="molecule type" value="Genomic_DNA"/>
</dbReference>
<dbReference type="InterPro" id="IPR046342">
    <property type="entry name" value="CBS_dom_sf"/>
</dbReference>
<dbReference type="Pfam" id="PF02163">
    <property type="entry name" value="Peptidase_M50"/>
    <property type="match status" value="2"/>
</dbReference>
<feature type="active site" evidence="15">
    <location>
        <position position="69"/>
    </location>
</feature>
<keyword evidence="10 14" id="KW-1133">Transmembrane helix</keyword>
<evidence type="ECO:0000256" key="1">
    <source>
        <dbReference type="ARBA" id="ARBA00004651"/>
    </source>
</evidence>
<feature type="transmembrane region" description="Helical" evidence="14">
    <location>
        <begin position="49"/>
        <end position="68"/>
    </location>
</feature>
<dbReference type="GO" id="GO:0046872">
    <property type="term" value="F:metal ion binding"/>
    <property type="evidence" value="ECO:0007669"/>
    <property type="project" value="UniProtKB-UniRule"/>
</dbReference>
<dbReference type="PIRSF" id="PIRSF006404">
    <property type="entry name" value="UCP006404_Pept_M50_CBS"/>
    <property type="match status" value="1"/>
</dbReference>
<keyword evidence="8 14" id="KW-0378">Hydrolase</keyword>
<evidence type="ECO:0000256" key="2">
    <source>
        <dbReference type="ARBA" id="ARBA00007931"/>
    </source>
</evidence>
<evidence type="ECO:0000256" key="3">
    <source>
        <dbReference type="ARBA" id="ARBA00022475"/>
    </source>
</evidence>
<comment type="similarity">
    <text evidence="2 14">Belongs to the peptidase M50B family.</text>
</comment>
<keyword evidence="3 14" id="KW-1003">Cell membrane</keyword>
<evidence type="ECO:0000256" key="9">
    <source>
        <dbReference type="ARBA" id="ARBA00022833"/>
    </source>
</evidence>
<evidence type="ECO:0000256" key="12">
    <source>
        <dbReference type="ARBA" id="ARBA00023122"/>
    </source>
</evidence>
<evidence type="ECO:0000256" key="8">
    <source>
        <dbReference type="ARBA" id="ARBA00022801"/>
    </source>
</evidence>
<protein>
    <recommendedName>
        <fullName evidence="14">Zinc metalloprotease</fullName>
    </recommendedName>
</protein>
<feature type="transmembrane region" description="Helical" evidence="14">
    <location>
        <begin position="109"/>
        <end position="126"/>
    </location>
</feature>
<organism evidence="18">
    <name type="scientific">uncultured marine type-A Synechococcus 5B2</name>
    <dbReference type="NCBI Taxonomy" id="359140"/>
    <lineage>
        <taxon>Bacteria</taxon>
        <taxon>Bacillati</taxon>
        <taxon>Cyanobacteriota</taxon>
        <taxon>Cyanophyceae</taxon>
        <taxon>Synechococcales</taxon>
        <taxon>Synechococcaceae</taxon>
        <taxon>Synechococcus</taxon>
        <taxon>environmental samples</taxon>
    </lineage>
</organism>
<comment type="cofactor">
    <cofactor evidence="14 16">
        <name>Zn(2+)</name>
        <dbReference type="ChEBI" id="CHEBI:29105"/>
    </cofactor>
    <text evidence="14 16">Binds 1 zinc ion per subunit.</text>
</comment>
<evidence type="ECO:0000256" key="14">
    <source>
        <dbReference type="PIRNR" id="PIRNR006404"/>
    </source>
</evidence>
<evidence type="ECO:0000256" key="4">
    <source>
        <dbReference type="ARBA" id="ARBA00022670"/>
    </source>
</evidence>
<feature type="domain" description="Peptidase M50" evidence="17">
    <location>
        <begin position="144"/>
        <end position="197"/>
    </location>
</feature>
<dbReference type="SUPFAM" id="SSF54631">
    <property type="entry name" value="CBS-domain pair"/>
    <property type="match status" value="1"/>
</dbReference>